<organism evidence="3 4">
    <name type="scientific">Virgibacillus natechei</name>
    <dbReference type="NCBI Taxonomy" id="1216297"/>
    <lineage>
        <taxon>Bacteria</taxon>
        <taxon>Bacillati</taxon>
        <taxon>Bacillota</taxon>
        <taxon>Bacilli</taxon>
        <taxon>Bacillales</taxon>
        <taxon>Bacillaceae</taxon>
        <taxon>Virgibacillus</taxon>
    </lineage>
</organism>
<keyword evidence="2" id="KW-1133">Transmembrane helix</keyword>
<feature type="coiled-coil region" evidence="1">
    <location>
        <begin position="42"/>
        <end position="69"/>
    </location>
</feature>
<comment type="caution">
    <text evidence="3">The sequence shown here is derived from an EMBL/GenBank/DDBJ whole genome shotgun (WGS) entry which is preliminary data.</text>
</comment>
<dbReference type="Pfam" id="PF19610">
    <property type="entry name" value="DUF6115"/>
    <property type="match status" value="1"/>
</dbReference>
<keyword evidence="2" id="KW-0472">Membrane</keyword>
<keyword evidence="1" id="KW-0175">Coiled coil</keyword>
<keyword evidence="2" id="KW-0812">Transmembrane</keyword>
<dbReference type="GO" id="GO:0003677">
    <property type="term" value="F:DNA binding"/>
    <property type="evidence" value="ECO:0007669"/>
    <property type="project" value="UniProtKB-KW"/>
</dbReference>
<protein>
    <submittedName>
        <fullName evidence="3">DNA-binding NarL/FixJ family response regulator</fullName>
    </submittedName>
</protein>
<proteinExistence type="predicted"/>
<reference evidence="3 4" key="1">
    <citation type="submission" date="2021-03" db="EMBL/GenBank/DDBJ databases">
        <title>Genomic Encyclopedia of Type Strains, Phase IV (KMG-IV): sequencing the most valuable type-strain genomes for metagenomic binning, comparative biology and taxonomic classification.</title>
        <authorList>
            <person name="Goeker M."/>
        </authorList>
    </citation>
    <scope>NUCLEOTIDE SEQUENCE [LARGE SCALE GENOMIC DNA]</scope>
    <source>
        <strain evidence="3 4">DSM 25609</strain>
    </source>
</reference>
<evidence type="ECO:0000313" key="4">
    <source>
        <dbReference type="Proteomes" id="UP001519345"/>
    </source>
</evidence>
<dbReference type="Proteomes" id="UP001519345">
    <property type="component" value="Unassembled WGS sequence"/>
</dbReference>
<dbReference type="EMBL" id="JAGGKX010000001">
    <property type="protein sequence ID" value="MBP1968076.1"/>
    <property type="molecule type" value="Genomic_DNA"/>
</dbReference>
<keyword evidence="4" id="KW-1185">Reference proteome</keyword>
<name>A0ABS4ICK8_9BACI</name>
<evidence type="ECO:0000256" key="1">
    <source>
        <dbReference type="SAM" id="Coils"/>
    </source>
</evidence>
<dbReference type="InterPro" id="IPR046118">
    <property type="entry name" value="DUF6115"/>
</dbReference>
<sequence>MVSFVLIISFLLHIITLVVIYQFFKQIQTLKQTDSNDNDDIVELFEVYLQEFKDENKRLQDELLKDMSARNTDIDNIDMELETTAENKSHHEHTPPEYEAVDRVEASLQARILQLYHKGLSETEIAQKLDCGKTEVALIIKLHA</sequence>
<keyword evidence="3" id="KW-0238">DNA-binding</keyword>
<evidence type="ECO:0000256" key="2">
    <source>
        <dbReference type="SAM" id="Phobius"/>
    </source>
</evidence>
<accession>A0ABS4ICK8</accession>
<evidence type="ECO:0000313" key="3">
    <source>
        <dbReference type="EMBL" id="MBP1968076.1"/>
    </source>
</evidence>
<feature type="transmembrane region" description="Helical" evidence="2">
    <location>
        <begin position="6"/>
        <end position="24"/>
    </location>
</feature>
<gene>
    <name evidence="3" type="ORF">J2Z83_000168</name>
</gene>
<dbReference type="RefSeq" id="WP_209461317.1">
    <property type="nucleotide sequence ID" value="NZ_CP110224.1"/>
</dbReference>